<evidence type="ECO:0000259" key="4">
    <source>
        <dbReference type="PROSITE" id="PS50404"/>
    </source>
</evidence>
<dbReference type="Pfam" id="PF13410">
    <property type="entry name" value="GST_C_2"/>
    <property type="match status" value="1"/>
</dbReference>
<comment type="caution">
    <text evidence="6">The sequence shown here is derived from an EMBL/GenBank/DDBJ whole genome shotgun (WGS) entry which is preliminary data.</text>
</comment>
<keyword evidence="3" id="KW-0808">Transferase</keyword>
<evidence type="ECO:0000256" key="1">
    <source>
        <dbReference type="ARBA" id="ARBA00007409"/>
    </source>
</evidence>
<dbReference type="SFLD" id="SFLDS00019">
    <property type="entry name" value="Glutathione_Transferase_(cytos"/>
    <property type="match status" value="1"/>
</dbReference>
<dbReference type="InterPro" id="IPR036282">
    <property type="entry name" value="Glutathione-S-Trfase_C_sf"/>
</dbReference>
<dbReference type="SFLD" id="SFLDG00358">
    <property type="entry name" value="Main_(cytGST)"/>
    <property type="match status" value="1"/>
</dbReference>
<dbReference type="PROSITE" id="PS50405">
    <property type="entry name" value="GST_CTER"/>
    <property type="match status" value="1"/>
</dbReference>
<dbReference type="InterPro" id="IPR010987">
    <property type="entry name" value="Glutathione-S-Trfase_C-like"/>
</dbReference>
<evidence type="ECO:0000313" key="6">
    <source>
        <dbReference type="EMBL" id="VUC24117.1"/>
    </source>
</evidence>
<dbReference type="Gene3D" id="1.20.1050.10">
    <property type="match status" value="1"/>
</dbReference>
<reference evidence="6 7" key="1">
    <citation type="submission" date="2019-06" db="EMBL/GenBank/DDBJ databases">
        <authorList>
            <person name="Broberg M."/>
        </authorList>
    </citation>
    <scope>NUCLEOTIDE SEQUENCE [LARGE SCALE GENOMIC DNA]</scope>
</reference>
<keyword evidence="7" id="KW-1185">Reference proteome</keyword>
<evidence type="ECO:0000256" key="2">
    <source>
        <dbReference type="ARBA" id="ARBA00012452"/>
    </source>
</evidence>
<dbReference type="InterPro" id="IPR036249">
    <property type="entry name" value="Thioredoxin-like_sf"/>
</dbReference>
<dbReference type="SUPFAM" id="SSF52833">
    <property type="entry name" value="Thioredoxin-like"/>
    <property type="match status" value="1"/>
</dbReference>
<protein>
    <recommendedName>
        <fullName evidence="2">glutathione transferase</fullName>
        <ecNumber evidence="2">2.5.1.18</ecNumber>
    </recommendedName>
</protein>
<feature type="domain" description="GST C-terminal" evidence="5">
    <location>
        <begin position="91"/>
        <end position="212"/>
    </location>
</feature>
<proteinExistence type="inferred from homology"/>
<dbReference type="CDD" id="cd03053">
    <property type="entry name" value="GST_N_Phi"/>
    <property type="match status" value="1"/>
</dbReference>
<accession>A0ABY6TZH7</accession>
<comment type="similarity">
    <text evidence="1">Belongs to the GST superfamily.</text>
</comment>
<dbReference type="Pfam" id="PF02798">
    <property type="entry name" value="GST_N"/>
    <property type="match status" value="1"/>
</dbReference>
<dbReference type="InterPro" id="IPR040079">
    <property type="entry name" value="Glutathione_S-Trfase"/>
</dbReference>
<feature type="domain" description="GST N-terminal" evidence="4">
    <location>
        <begin position="1"/>
        <end position="82"/>
    </location>
</feature>
<gene>
    <name evidence="6" type="ORF">CLO192961_LOCUS132672</name>
</gene>
<name>A0ABY6TZH7_BIOOC</name>
<organism evidence="6 7">
    <name type="scientific">Bionectria ochroleuca</name>
    <name type="common">Gliocladium roseum</name>
    <dbReference type="NCBI Taxonomy" id="29856"/>
    <lineage>
        <taxon>Eukaryota</taxon>
        <taxon>Fungi</taxon>
        <taxon>Dikarya</taxon>
        <taxon>Ascomycota</taxon>
        <taxon>Pezizomycotina</taxon>
        <taxon>Sordariomycetes</taxon>
        <taxon>Hypocreomycetidae</taxon>
        <taxon>Hypocreales</taxon>
        <taxon>Bionectriaceae</taxon>
        <taxon>Clonostachys</taxon>
    </lineage>
</organism>
<dbReference type="SUPFAM" id="SSF47616">
    <property type="entry name" value="GST C-terminal domain-like"/>
    <property type="match status" value="1"/>
</dbReference>
<dbReference type="EMBL" id="CABFNS010000715">
    <property type="protein sequence ID" value="VUC24117.1"/>
    <property type="molecule type" value="Genomic_DNA"/>
</dbReference>
<dbReference type="InterPro" id="IPR004045">
    <property type="entry name" value="Glutathione_S-Trfase_N"/>
</dbReference>
<dbReference type="Gene3D" id="3.40.30.10">
    <property type="entry name" value="Glutaredoxin"/>
    <property type="match status" value="1"/>
</dbReference>
<dbReference type="PANTHER" id="PTHR43900">
    <property type="entry name" value="GLUTATHIONE S-TRANSFERASE RHO"/>
    <property type="match status" value="1"/>
</dbReference>
<sequence>MTITLYGHPFSLCTRRVLLVLQEKGIEYEFINVDFLAGEQKRGPYVDMMPFGQIPALKDGSISLYESRAIARYLANRYRDQGIDLLPAVEDAQGWAIFEQFASVEYSQFYDVALSVLTLKLFNPRMGRPSDAAASKSSVENLHAKLDILDKILSDQDYLGGPRFTIIDAFYMPVMSSLHDAGEGHAIEQRKNLGSWWRNVSNRSSWKKITQG</sequence>
<dbReference type="Proteomes" id="UP000766486">
    <property type="component" value="Unassembled WGS sequence"/>
</dbReference>
<evidence type="ECO:0000259" key="5">
    <source>
        <dbReference type="PROSITE" id="PS50405"/>
    </source>
</evidence>
<dbReference type="PANTHER" id="PTHR43900:SF3">
    <property type="entry name" value="GLUTATHIONE S-TRANSFERASE RHO"/>
    <property type="match status" value="1"/>
</dbReference>
<dbReference type="EC" id="2.5.1.18" evidence="2"/>
<evidence type="ECO:0000313" key="7">
    <source>
        <dbReference type="Proteomes" id="UP000766486"/>
    </source>
</evidence>
<evidence type="ECO:0000256" key="3">
    <source>
        <dbReference type="ARBA" id="ARBA00022679"/>
    </source>
</evidence>
<dbReference type="PROSITE" id="PS50404">
    <property type="entry name" value="GST_NTER"/>
    <property type="match status" value="1"/>
</dbReference>